<organism evidence="2 3">
    <name type="scientific">Acinetobacter tandoii DSM 14970 = CIP 107469</name>
    <dbReference type="NCBI Taxonomy" id="1120927"/>
    <lineage>
        <taxon>Bacteria</taxon>
        <taxon>Pseudomonadati</taxon>
        <taxon>Pseudomonadota</taxon>
        <taxon>Gammaproteobacteria</taxon>
        <taxon>Moraxellales</taxon>
        <taxon>Moraxellaceae</taxon>
        <taxon>Acinetobacter</taxon>
    </lineage>
</organism>
<evidence type="ECO:0000313" key="2">
    <source>
        <dbReference type="EMBL" id="EOR07234.1"/>
    </source>
</evidence>
<dbReference type="Proteomes" id="UP000016201">
    <property type="component" value="Unassembled WGS sequence"/>
</dbReference>
<feature type="domain" description="XAC0095-like" evidence="1">
    <location>
        <begin position="2"/>
        <end position="62"/>
    </location>
</feature>
<dbReference type="RefSeq" id="WP_016167173.1">
    <property type="nucleotide sequence ID" value="NZ_JHZG01000017.1"/>
</dbReference>
<dbReference type="PATRIC" id="fig|1120927.3.peg.2056"/>
<keyword evidence="3" id="KW-1185">Reference proteome</keyword>
<accession>R9AYA6</accession>
<evidence type="ECO:0000313" key="3">
    <source>
        <dbReference type="Proteomes" id="UP000016201"/>
    </source>
</evidence>
<dbReference type="Pfam" id="PF26642">
    <property type="entry name" value="XAC0095_dom"/>
    <property type="match status" value="1"/>
</dbReference>
<dbReference type="InterPro" id="IPR058099">
    <property type="entry name" value="T3SS_XAC0095_dom"/>
</dbReference>
<evidence type="ECO:0000259" key="1">
    <source>
        <dbReference type="Pfam" id="PF26642"/>
    </source>
</evidence>
<sequence>MYQLNEESYYLLQQLKNKVGFIRRISTSGRGVENIEVISVEQIATIFDEMEHQLDNILTGVEGTKLLQPLDESSS</sequence>
<comment type="caution">
    <text evidence="2">The sequence shown here is derived from an EMBL/GenBank/DDBJ whole genome shotgun (WGS) entry which is preliminary data.</text>
</comment>
<reference evidence="2 3" key="1">
    <citation type="submission" date="2013-03" db="EMBL/GenBank/DDBJ databases">
        <title>The Genome Sequence of Acinetobacter tandoii CIP 107469.</title>
        <authorList>
            <consortium name="The Broad Institute Genome Sequencing Platform"/>
            <consortium name="The Broad Institute Genome Sequencing Center for Infectious Disease"/>
            <person name="Cerqueira G."/>
            <person name="Feldgarden M."/>
            <person name="Courvalin P."/>
            <person name="Perichon B."/>
            <person name="Grillot-Courvalin C."/>
            <person name="Clermont D."/>
            <person name="Rocha E."/>
            <person name="Yoon E.-J."/>
            <person name="Nemec A."/>
            <person name="Walker B."/>
            <person name="Young S.K."/>
            <person name="Zeng Q."/>
            <person name="Gargeya S."/>
            <person name="Fitzgerald M."/>
            <person name="Haas B."/>
            <person name="Abouelleil A."/>
            <person name="Alvarado L."/>
            <person name="Arachchi H.M."/>
            <person name="Berlin A.M."/>
            <person name="Chapman S.B."/>
            <person name="Dewar J."/>
            <person name="Goldberg J."/>
            <person name="Griggs A."/>
            <person name="Gujja S."/>
            <person name="Hansen M."/>
            <person name="Howarth C."/>
            <person name="Imamovic A."/>
            <person name="Larimer J."/>
            <person name="McCowan C."/>
            <person name="Murphy C."/>
            <person name="Neiman D."/>
            <person name="Pearson M."/>
            <person name="Priest M."/>
            <person name="Roberts A."/>
            <person name="Saif S."/>
            <person name="Shea T."/>
            <person name="Sisk P."/>
            <person name="Sykes S."/>
            <person name="Wortman J."/>
            <person name="Nusbaum C."/>
            <person name="Birren B."/>
        </authorList>
    </citation>
    <scope>NUCLEOTIDE SEQUENCE [LARGE SCALE GENOMIC DNA]</scope>
    <source>
        <strain evidence="2 3">CIP 107469</strain>
    </source>
</reference>
<gene>
    <name evidence="2" type="ORF">I593_02121</name>
</gene>
<name>R9AYA6_9GAMM</name>
<dbReference type="AlphaFoldDB" id="R9AYA6"/>
<dbReference type="EMBL" id="AQFM01000037">
    <property type="protein sequence ID" value="EOR07234.1"/>
    <property type="molecule type" value="Genomic_DNA"/>
</dbReference>
<proteinExistence type="predicted"/>
<protein>
    <recommendedName>
        <fullName evidence="1">XAC0095-like domain-containing protein</fullName>
    </recommendedName>
</protein>